<dbReference type="Proteomes" id="UP001433508">
    <property type="component" value="Unassembled WGS sequence"/>
</dbReference>
<reference evidence="2" key="1">
    <citation type="journal article" date="2024" name="Front. Bioeng. Biotechnol.">
        <title>Genome-scale model development and genomic sequencing of the oleaginous clade Lipomyces.</title>
        <authorList>
            <person name="Czajka J.J."/>
            <person name="Han Y."/>
            <person name="Kim J."/>
            <person name="Mondo S.J."/>
            <person name="Hofstad B.A."/>
            <person name="Robles A."/>
            <person name="Haridas S."/>
            <person name="Riley R."/>
            <person name="LaButti K."/>
            <person name="Pangilinan J."/>
            <person name="Andreopoulos W."/>
            <person name="Lipzen A."/>
            <person name="Yan J."/>
            <person name="Wang M."/>
            <person name="Ng V."/>
            <person name="Grigoriev I.V."/>
            <person name="Spatafora J.W."/>
            <person name="Magnuson J.K."/>
            <person name="Baker S.E."/>
            <person name="Pomraning K.R."/>
        </authorList>
    </citation>
    <scope>NUCLEOTIDE SEQUENCE [LARGE SCALE GENOMIC DNA]</scope>
    <source>
        <strain evidence="2">CBS 7786</strain>
    </source>
</reference>
<sequence>MGQRQLFGGFHPSADWMAKEHVEVLGKLPAEWWQKWDARMKWFNRGRSETSWWLRQAVDRTI</sequence>
<dbReference type="EMBL" id="MU971449">
    <property type="protein sequence ID" value="KAK9234773.1"/>
    <property type="molecule type" value="Genomic_DNA"/>
</dbReference>
<comment type="caution">
    <text evidence="1">The sequence shown here is derived from an EMBL/GenBank/DDBJ whole genome shotgun (WGS) entry which is preliminary data.</text>
</comment>
<gene>
    <name evidence="1" type="ORF">V1525DRAFT_32806</name>
</gene>
<organism evidence="1 2">
    <name type="scientific">Lipomyces kononenkoae</name>
    <name type="common">Yeast</name>
    <dbReference type="NCBI Taxonomy" id="34357"/>
    <lineage>
        <taxon>Eukaryota</taxon>
        <taxon>Fungi</taxon>
        <taxon>Dikarya</taxon>
        <taxon>Ascomycota</taxon>
        <taxon>Saccharomycotina</taxon>
        <taxon>Lipomycetes</taxon>
        <taxon>Lipomycetales</taxon>
        <taxon>Lipomycetaceae</taxon>
        <taxon>Lipomyces</taxon>
    </lineage>
</organism>
<evidence type="ECO:0000313" key="1">
    <source>
        <dbReference type="EMBL" id="KAK9234773.1"/>
    </source>
</evidence>
<accession>A0ACC3ST43</accession>
<evidence type="ECO:0000313" key="2">
    <source>
        <dbReference type="Proteomes" id="UP001433508"/>
    </source>
</evidence>
<name>A0ACC3ST43_LIPKO</name>
<proteinExistence type="predicted"/>
<keyword evidence="2" id="KW-1185">Reference proteome</keyword>
<protein>
    <submittedName>
        <fullName evidence="1">Uncharacterized protein</fullName>
    </submittedName>
</protein>